<sequence length="207" mass="23888">MCEVPSIECSPSADIYSLPPPPSPPFFDPTCSRFKPSIRDFARALSRPGLLRVPLVDYSSPFPRCLYMSSDLYIDLTRLRFGCRWRMAWTSGLRFSEPHEGTREVRSRYQNTGYRTASSTLVSSGTCKTWKYVYEAVRPLCRGCIRYYRSYIYRSAFDLTTWKASPKLMMFNSFPVNLTTVQKIWCTYIGKLAFYAGTVRFAEKAVL</sequence>
<dbReference type="Proteomes" id="UP001497453">
    <property type="component" value="Chromosome 8"/>
</dbReference>
<gene>
    <name evidence="1" type="ORF">GFSPODELE1_LOCUS10226</name>
</gene>
<name>A0ABP1E5W2_9APHY</name>
<organism evidence="1 2">
    <name type="scientific">Somion occarium</name>
    <dbReference type="NCBI Taxonomy" id="3059160"/>
    <lineage>
        <taxon>Eukaryota</taxon>
        <taxon>Fungi</taxon>
        <taxon>Dikarya</taxon>
        <taxon>Basidiomycota</taxon>
        <taxon>Agaricomycotina</taxon>
        <taxon>Agaricomycetes</taxon>
        <taxon>Polyporales</taxon>
        <taxon>Cerrenaceae</taxon>
        <taxon>Somion</taxon>
    </lineage>
</organism>
<keyword evidence="2" id="KW-1185">Reference proteome</keyword>
<proteinExistence type="predicted"/>
<accession>A0ABP1E5W2</accession>
<dbReference type="EMBL" id="OZ037951">
    <property type="protein sequence ID" value="CAL1715441.1"/>
    <property type="molecule type" value="Genomic_DNA"/>
</dbReference>
<protein>
    <submittedName>
        <fullName evidence="1">Uncharacterized protein</fullName>
    </submittedName>
</protein>
<reference evidence="2" key="1">
    <citation type="submission" date="2024-04" db="EMBL/GenBank/DDBJ databases">
        <authorList>
            <person name="Shaw F."/>
            <person name="Minotto A."/>
        </authorList>
    </citation>
    <scope>NUCLEOTIDE SEQUENCE [LARGE SCALE GENOMIC DNA]</scope>
</reference>
<evidence type="ECO:0000313" key="1">
    <source>
        <dbReference type="EMBL" id="CAL1715441.1"/>
    </source>
</evidence>
<evidence type="ECO:0000313" key="2">
    <source>
        <dbReference type="Proteomes" id="UP001497453"/>
    </source>
</evidence>